<name>X0SUM7_9ZZZZ</name>
<sequence>MTSETIENFEDSNGDASNKDDTVATIITLSLTALTFFLWMFFGHNLPLLKPFTGLTLFLLSIVNFVGLAFQPLGLISSICVLTLIVVLILVKLSRGKKLQSYSLRGSYKSFSE</sequence>
<keyword evidence="1" id="KW-1133">Transmembrane helix</keyword>
<comment type="caution">
    <text evidence="2">The sequence shown here is derived from an EMBL/GenBank/DDBJ whole genome shotgun (WGS) entry which is preliminary data.</text>
</comment>
<evidence type="ECO:0000313" key="2">
    <source>
        <dbReference type="EMBL" id="GAF79627.1"/>
    </source>
</evidence>
<gene>
    <name evidence="2" type="ORF">S01H1_16186</name>
</gene>
<dbReference type="EMBL" id="BARS01008494">
    <property type="protein sequence ID" value="GAF79627.1"/>
    <property type="molecule type" value="Genomic_DNA"/>
</dbReference>
<reference evidence="2" key="1">
    <citation type="journal article" date="2014" name="Front. Microbiol.">
        <title>High frequency of phylogenetically diverse reductive dehalogenase-homologous genes in deep subseafloor sedimentary metagenomes.</title>
        <authorList>
            <person name="Kawai M."/>
            <person name="Futagami T."/>
            <person name="Toyoda A."/>
            <person name="Takaki Y."/>
            <person name="Nishi S."/>
            <person name="Hori S."/>
            <person name="Arai W."/>
            <person name="Tsubouchi T."/>
            <person name="Morono Y."/>
            <person name="Uchiyama I."/>
            <person name="Ito T."/>
            <person name="Fujiyama A."/>
            <person name="Inagaki F."/>
            <person name="Takami H."/>
        </authorList>
    </citation>
    <scope>NUCLEOTIDE SEQUENCE</scope>
    <source>
        <strain evidence="2">Expedition CK06-06</strain>
    </source>
</reference>
<accession>X0SUM7</accession>
<proteinExistence type="predicted"/>
<dbReference type="AlphaFoldDB" id="X0SUM7"/>
<feature type="transmembrane region" description="Helical" evidence="1">
    <location>
        <begin position="22"/>
        <end position="41"/>
    </location>
</feature>
<keyword evidence="1" id="KW-0472">Membrane</keyword>
<keyword evidence="1" id="KW-0812">Transmembrane</keyword>
<evidence type="ECO:0000256" key="1">
    <source>
        <dbReference type="SAM" id="Phobius"/>
    </source>
</evidence>
<organism evidence="2">
    <name type="scientific">marine sediment metagenome</name>
    <dbReference type="NCBI Taxonomy" id="412755"/>
    <lineage>
        <taxon>unclassified sequences</taxon>
        <taxon>metagenomes</taxon>
        <taxon>ecological metagenomes</taxon>
    </lineage>
</organism>
<protein>
    <submittedName>
        <fullName evidence="2">Uncharacterized protein</fullName>
    </submittedName>
</protein>
<feature type="transmembrane region" description="Helical" evidence="1">
    <location>
        <begin position="73"/>
        <end position="91"/>
    </location>
</feature>